<dbReference type="Ensembl" id="ENSEBUT00000011030.1">
    <property type="protein sequence ID" value="ENSEBUP00000010482.1"/>
    <property type="gene ID" value="ENSEBUG00000006736.1"/>
</dbReference>
<evidence type="ECO:0000256" key="1">
    <source>
        <dbReference type="ARBA" id="ARBA00004651"/>
    </source>
</evidence>
<proteinExistence type="predicted"/>
<keyword evidence="2" id="KW-1003">Cell membrane</keyword>
<dbReference type="GO" id="GO:0005886">
    <property type="term" value="C:plasma membrane"/>
    <property type="evidence" value="ECO:0007669"/>
    <property type="project" value="UniProtKB-SubCell"/>
</dbReference>
<dbReference type="PRINTS" id="PR00592">
    <property type="entry name" value="CASENSINGR"/>
</dbReference>
<dbReference type="InterPro" id="IPR000337">
    <property type="entry name" value="GPCR_3"/>
</dbReference>
<reference evidence="13" key="1">
    <citation type="submission" date="2025-08" db="UniProtKB">
        <authorList>
            <consortium name="Ensembl"/>
        </authorList>
    </citation>
    <scope>IDENTIFICATION</scope>
</reference>
<feature type="transmembrane region" description="Helical" evidence="11">
    <location>
        <begin position="584"/>
        <end position="605"/>
    </location>
</feature>
<protein>
    <recommendedName>
        <fullName evidence="12">G-protein coupled receptors family 3 profile domain-containing protein</fullName>
    </recommendedName>
</protein>
<dbReference type="PRINTS" id="PR00248">
    <property type="entry name" value="GPCRMGR"/>
</dbReference>
<keyword evidence="14" id="KW-1185">Reference proteome</keyword>
<evidence type="ECO:0000256" key="7">
    <source>
        <dbReference type="ARBA" id="ARBA00023136"/>
    </source>
</evidence>
<name>A0A8C4WTV0_EPTBU</name>
<evidence type="ECO:0000256" key="10">
    <source>
        <dbReference type="ARBA" id="ARBA00023224"/>
    </source>
</evidence>
<dbReference type="AlphaFoldDB" id="A0A8C4WTV0"/>
<dbReference type="GO" id="GO:0004930">
    <property type="term" value="F:G protein-coupled receptor activity"/>
    <property type="evidence" value="ECO:0007669"/>
    <property type="project" value="UniProtKB-KW"/>
</dbReference>
<dbReference type="PROSITE" id="PS51257">
    <property type="entry name" value="PROKAR_LIPOPROTEIN"/>
    <property type="match status" value="1"/>
</dbReference>
<evidence type="ECO:0000256" key="9">
    <source>
        <dbReference type="ARBA" id="ARBA00023180"/>
    </source>
</evidence>
<feature type="transmembrane region" description="Helical" evidence="11">
    <location>
        <begin position="760"/>
        <end position="782"/>
    </location>
</feature>
<dbReference type="Pfam" id="PF01094">
    <property type="entry name" value="ANF_receptor"/>
    <property type="match status" value="1"/>
</dbReference>
<dbReference type="Gene3D" id="3.40.50.2300">
    <property type="match status" value="2"/>
</dbReference>
<dbReference type="Proteomes" id="UP000694388">
    <property type="component" value="Unplaced"/>
</dbReference>
<evidence type="ECO:0000256" key="11">
    <source>
        <dbReference type="SAM" id="Phobius"/>
    </source>
</evidence>
<feature type="transmembrane region" description="Helical" evidence="11">
    <location>
        <begin position="548"/>
        <end position="572"/>
    </location>
</feature>
<organism evidence="13 14">
    <name type="scientific">Eptatretus burgeri</name>
    <name type="common">Inshore hagfish</name>
    <dbReference type="NCBI Taxonomy" id="7764"/>
    <lineage>
        <taxon>Eukaryota</taxon>
        <taxon>Metazoa</taxon>
        <taxon>Chordata</taxon>
        <taxon>Craniata</taxon>
        <taxon>Vertebrata</taxon>
        <taxon>Cyclostomata</taxon>
        <taxon>Myxini</taxon>
        <taxon>Myxiniformes</taxon>
        <taxon>Myxinidae</taxon>
        <taxon>Eptatretinae</taxon>
        <taxon>Eptatretus</taxon>
    </lineage>
</organism>
<dbReference type="InterPro" id="IPR028082">
    <property type="entry name" value="Peripla_BP_I"/>
</dbReference>
<dbReference type="InterPro" id="IPR011500">
    <property type="entry name" value="GPCR_3_9-Cys_dom"/>
</dbReference>
<evidence type="ECO:0000256" key="3">
    <source>
        <dbReference type="ARBA" id="ARBA00022692"/>
    </source>
</evidence>
<dbReference type="Pfam" id="PF00003">
    <property type="entry name" value="7tm_3"/>
    <property type="match status" value="1"/>
</dbReference>
<evidence type="ECO:0000259" key="12">
    <source>
        <dbReference type="PROSITE" id="PS50259"/>
    </source>
</evidence>
<feature type="domain" description="G-protein coupled receptors family 3 profile" evidence="12">
    <location>
        <begin position="548"/>
        <end position="791"/>
    </location>
</feature>
<keyword evidence="5 11" id="KW-1133">Transmembrane helix</keyword>
<dbReference type="InterPro" id="IPR038550">
    <property type="entry name" value="GPCR_3_9-Cys_sf"/>
</dbReference>
<evidence type="ECO:0000256" key="4">
    <source>
        <dbReference type="ARBA" id="ARBA00022729"/>
    </source>
</evidence>
<dbReference type="PANTHER" id="PTHR24061:SF422">
    <property type="entry name" value="G-PROTEIN COUPLED RECEPTORS FAMILY 3 PROFILE DOMAIN-CONTAINING PROTEIN"/>
    <property type="match status" value="1"/>
</dbReference>
<reference evidence="13" key="2">
    <citation type="submission" date="2025-09" db="UniProtKB">
        <authorList>
            <consortium name="Ensembl"/>
        </authorList>
    </citation>
    <scope>IDENTIFICATION</scope>
</reference>
<dbReference type="OMA" id="RICWESK"/>
<dbReference type="PROSITE" id="PS50259">
    <property type="entry name" value="G_PROTEIN_RECEP_F3_4"/>
    <property type="match status" value="1"/>
</dbReference>
<comment type="subcellular location">
    <subcellularLocation>
        <location evidence="1">Cell membrane</location>
        <topology evidence="1">Multi-pass membrane protein</topology>
    </subcellularLocation>
</comment>
<feature type="transmembrane region" description="Helical" evidence="11">
    <location>
        <begin position="699"/>
        <end position="720"/>
    </location>
</feature>
<dbReference type="SUPFAM" id="SSF53822">
    <property type="entry name" value="Periplasmic binding protein-like I"/>
    <property type="match status" value="1"/>
</dbReference>
<evidence type="ECO:0000256" key="2">
    <source>
        <dbReference type="ARBA" id="ARBA00022475"/>
    </source>
</evidence>
<accession>A0A8C4WTV0</accession>
<keyword evidence="9" id="KW-0325">Glycoprotein</keyword>
<keyword evidence="3 11" id="KW-0812">Transmembrane</keyword>
<dbReference type="InterPro" id="IPR001828">
    <property type="entry name" value="ANF_lig-bd_rcpt"/>
</dbReference>
<dbReference type="Pfam" id="PF07562">
    <property type="entry name" value="NCD3G"/>
    <property type="match status" value="1"/>
</dbReference>
<keyword evidence="4" id="KW-0732">Signal</keyword>
<feature type="transmembrane region" description="Helical" evidence="11">
    <location>
        <begin position="732"/>
        <end position="754"/>
    </location>
</feature>
<keyword evidence="6" id="KW-0297">G-protein coupled receptor</keyword>
<dbReference type="PANTHER" id="PTHR24061">
    <property type="entry name" value="CALCIUM-SENSING RECEPTOR-RELATED"/>
    <property type="match status" value="1"/>
</dbReference>
<evidence type="ECO:0000256" key="6">
    <source>
        <dbReference type="ARBA" id="ARBA00023040"/>
    </source>
</evidence>
<evidence type="ECO:0000313" key="13">
    <source>
        <dbReference type="Ensembl" id="ENSEBUP00000010482.1"/>
    </source>
</evidence>
<evidence type="ECO:0000256" key="5">
    <source>
        <dbReference type="ARBA" id="ARBA00022989"/>
    </source>
</evidence>
<evidence type="ECO:0000256" key="8">
    <source>
        <dbReference type="ARBA" id="ARBA00023170"/>
    </source>
</evidence>
<dbReference type="Gene3D" id="2.10.50.30">
    <property type="entry name" value="GPCR, family 3, nine cysteines domain"/>
    <property type="match status" value="1"/>
</dbReference>
<evidence type="ECO:0000313" key="14">
    <source>
        <dbReference type="Proteomes" id="UP000694388"/>
    </source>
</evidence>
<dbReference type="InterPro" id="IPR000068">
    <property type="entry name" value="GPCR_3_Ca_sens_rcpt-rel"/>
</dbReference>
<dbReference type="InterPro" id="IPR017978">
    <property type="entry name" value="GPCR_3_C"/>
</dbReference>
<keyword evidence="10" id="KW-0807">Transducer</keyword>
<keyword evidence="8" id="KW-0675">Receptor</keyword>
<dbReference type="FunFam" id="3.40.50.2300:FF:000016">
    <property type="entry name" value="Taste 1 receptor member 2"/>
    <property type="match status" value="1"/>
</dbReference>
<dbReference type="GeneTree" id="ENSGT01150000286997"/>
<sequence length="791" mass="88666">MKQVMVGVCNFQFLFSCYCFALRYCACNILGNCIFSNVLHVFLRINYRGLLLVFITLFAVQEVNKNSDFLPNTTIGYVILDSCKHIQKALKGTISLLNENFASKEITKMKCTPHVVLGPSTSTIAVVLSHLMDLFSIPLISYSSSCKCLSDKKTFPSFLRTIPSDDYQATAIAHLVRYFHWIYVGVLVVDDAYGKSAIAQFLTEAEQYGLCVAFKEVLRLEHDPKNIRHIVRTIKQATAEVILAFIHDTNLIMLTEEFIHQNVTGKTWLASESWINVNTLNVQRFGHVFDGTIGFGLYRGFVSGFHDFLVNVKPSDSFNQFFIQFWEDTFSCSFFAQKEKGRLCTGKEDLDQVSTPLTEVSQLQYAYNLYISVYVVAHAIQDEKTCTSGFGPFENGSCATTSSLQHWQLLFYLRKVNFVNNMGNTVYFDHNGDPPLFNKHLGVDGKLQTIAVGSFNASASQGRKLEINESAIRWNGGTGQPHSVCSESCRPGTRKVERKAEPFCCFDCVLCTSKEYSNLTVLIRFWSKSMRDGCVPMPELFLAFSDPLALALLACVLLGNVLTMAIGLQMFLHRNLPIMKDTDLTVWLPLLLSISFCFISSLSFMGQPSEISCRLHCLSSHCGLNHVHTSCINLFDSISVTAYRPLEEIFSKNGLCSTFSFPQMVLCVAWVLIGSTKTAKDEISIPGSLILECVRTSTIWLSCSLSYLGLMMFLSLYFALSARKLLTDSSELKFITFSILFCFLVCLAFVPAYNSIHGKMAVAVKVVTVMITAYGILGCIFLPKFYMIFVK</sequence>
<keyword evidence="7 11" id="KW-0472">Membrane</keyword>